<dbReference type="Pfam" id="PF02104">
    <property type="entry name" value="SURF1"/>
    <property type="match status" value="1"/>
</dbReference>
<comment type="subcellular location">
    <subcellularLocation>
        <location evidence="6">Cell membrane</location>
        <topology evidence="6">Multi-pass membrane protein</topology>
    </subcellularLocation>
    <subcellularLocation>
        <location evidence="1">Membrane</location>
    </subcellularLocation>
</comment>
<organism evidence="7 8">
    <name type="scientific">Paraglaciecola psychrophila 170</name>
    <dbReference type="NCBI Taxonomy" id="1129794"/>
    <lineage>
        <taxon>Bacteria</taxon>
        <taxon>Pseudomonadati</taxon>
        <taxon>Pseudomonadota</taxon>
        <taxon>Gammaproteobacteria</taxon>
        <taxon>Alteromonadales</taxon>
        <taxon>Alteromonadaceae</taxon>
        <taxon>Paraglaciecola</taxon>
    </lineage>
</organism>
<evidence type="ECO:0000256" key="5">
    <source>
        <dbReference type="ARBA" id="ARBA00023136"/>
    </source>
</evidence>
<protein>
    <recommendedName>
        <fullName evidence="6">SURF1-like protein</fullName>
    </recommendedName>
</protein>
<feature type="transmembrane region" description="Helical" evidence="6">
    <location>
        <begin position="188"/>
        <end position="208"/>
    </location>
</feature>
<dbReference type="AlphaFoldDB" id="K6YWI4"/>
<gene>
    <name evidence="7" type="ORF">C427_5412</name>
</gene>
<dbReference type="HOGENOM" id="CLU_047737_2_2_6"/>
<comment type="caution">
    <text evidence="6">Lacks conserved residue(s) required for the propagation of feature annotation.</text>
</comment>
<evidence type="ECO:0000256" key="1">
    <source>
        <dbReference type="ARBA" id="ARBA00004370"/>
    </source>
</evidence>
<keyword evidence="5 6" id="KW-0472">Membrane</keyword>
<dbReference type="PROSITE" id="PS50895">
    <property type="entry name" value="SURF1"/>
    <property type="match status" value="1"/>
</dbReference>
<keyword evidence="8" id="KW-1185">Reference proteome</keyword>
<evidence type="ECO:0000256" key="3">
    <source>
        <dbReference type="ARBA" id="ARBA00022692"/>
    </source>
</evidence>
<dbReference type="Proteomes" id="UP000011864">
    <property type="component" value="Chromosome"/>
</dbReference>
<evidence type="ECO:0000313" key="8">
    <source>
        <dbReference type="Proteomes" id="UP000011864"/>
    </source>
</evidence>
<dbReference type="PANTHER" id="PTHR23427:SF2">
    <property type="entry name" value="SURFEIT LOCUS PROTEIN 1"/>
    <property type="match status" value="1"/>
</dbReference>
<evidence type="ECO:0000256" key="4">
    <source>
        <dbReference type="ARBA" id="ARBA00022989"/>
    </source>
</evidence>
<dbReference type="KEGG" id="gps:C427_5412"/>
<dbReference type="PANTHER" id="PTHR23427">
    <property type="entry name" value="SURFEIT LOCUS PROTEIN"/>
    <property type="match status" value="1"/>
</dbReference>
<comment type="similarity">
    <text evidence="2 6">Belongs to the SURF1 family.</text>
</comment>
<dbReference type="InterPro" id="IPR002994">
    <property type="entry name" value="Surf1/Shy1"/>
</dbReference>
<dbReference type="EMBL" id="CP003837">
    <property type="protein sequence ID" value="AGH47509.1"/>
    <property type="molecule type" value="Genomic_DNA"/>
</dbReference>
<dbReference type="STRING" id="1129794.C427_5412"/>
<reference evidence="7 8" key="1">
    <citation type="journal article" date="2013" name="Genome Announc.">
        <title>Complete Genome Sequence of Glaciecola psychrophila Strain 170T.</title>
        <authorList>
            <person name="Yin J."/>
            <person name="Chen J."/>
            <person name="Liu G."/>
            <person name="Yu Y."/>
            <person name="Song L."/>
            <person name="Wang X."/>
            <person name="Qu X."/>
        </authorList>
    </citation>
    <scope>NUCLEOTIDE SEQUENCE [LARGE SCALE GENOMIC DNA]</scope>
    <source>
        <strain evidence="7 8">170</strain>
    </source>
</reference>
<keyword evidence="3 6" id="KW-0812">Transmembrane</keyword>
<proteinExistence type="inferred from homology"/>
<sequence>MFALGNWQLQRAEQKNQRLLAVEMAAKTAQVDLQQVLRSNINDMLDMPVNFDGAADATRYFLLDNKIHNGRVGYQVLTPMQTSSGTVIVNFGWVAATNSRDILPSIKIDTETALYAGVISLPLNNAMIKETAVVDGDWPKVLQQTDLKVIQQHYNQDLLPFVVLLNAQETSPFVRDWQPVVMAPEKHLAYAAQWFLLAFAALVIFIIAQRNKLKRNKK</sequence>
<accession>K6YWI4</accession>
<keyword evidence="4 6" id="KW-1133">Transmembrane helix</keyword>
<keyword evidence="6" id="KW-1003">Cell membrane</keyword>
<evidence type="ECO:0000256" key="2">
    <source>
        <dbReference type="ARBA" id="ARBA00007165"/>
    </source>
</evidence>
<dbReference type="PATRIC" id="fig|1129794.4.peg.5392"/>
<name>K6YWI4_9ALTE</name>
<dbReference type="CDD" id="cd06662">
    <property type="entry name" value="SURF1"/>
    <property type="match status" value="1"/>
</dbReference>
<evidence type="ECO:0000313" key="7">
    <source>
        <dbReference type="EMBL" id="AGH47509.1"/>
    </source>
</evidence>
<dbReference type="GO" id="GO:0005886">
    <property type="term" value="C:plasma membrane"/>
    <property type="evidence" value="ECO:0007669"/>
    <property type="project" value="UniProtKB-SubCell"/>
</dbReference>
<evidence type="ECO:0000256" key="6">
    <source>
        <dbReference type="RuleBase" id="RU363076"/>
    </source>
</evidence>
<dbReference type="eggNOG" id="COG3346">
    <property type="taxonomic scope" value="Bacteria"/>
</dbReference>
<dbReference type="InterPro" id="IPR045214">
    <property type="entry name" value="Surf1/Surf4"/>
</dbReference>